<accession>A0A1C3XVU0</accession>
<gene>
    <name evidence="1" type="ORF">GA0061098_10961</name>
</gene>
<dbReference type="Proteomes" id="UP000199184">
    <property type="component" value="Unassembled WGS sequence"/>
</dbReference>
<dbReference type="AlphaFoldDB" id="A0A1C3XVU0"/>
<protein>
    <submittedName>
        <fullName evidence="1">Uncharacterized protein</fullName>
    </submittedName>
</protein>
<evidence type="ECO:0000313" key="1">
    <source>
        <dbReference type="EMBL" id="SCB56164.1"/>
    </source>
</evidence>
<dbReference type="EMBL" id="FMAI01000096">
    <property type="protein sequence ID" value="SCB56164.1"/>
    <property type="molecule type" value="Genomic_DNA"/>
</dbReference>
<proteinExistence type="predicted"/>
<keyword evidence="2" id="KW-1185">Reference proteome</keyword>
<name>A0A1C3XVU0_9BRAD</name>
<reference evidence="2" key="1">
    <citation type="submission" date="2016-08" db="EMBL/GenBank/DDBJ databases">
        <authorList>
            <person name="Varghese N."/>
            <person name="Submissions Spin"/>
        </authorList>
    </citation>
    <scope>NUCLEOTIDE SEQUENCE [LARGE SCALE GENOMIC DNA]</scope>
    <source>
        <strain evidence="2">ERR11</strain>
    </source>
</reference>
<evidence type="ECO:0000313" key="2">
    <source>
        <dbReference type="Proteomes" id="UP000199184"/>
    </source>
</evidence>
<organism evidence="1 2">
    <name type="scientific">Bradyrhizobium shewense</name>
    <dbReference type="NCBI Taxonomy" id="1761772"/>
    <lineage>
        <taxon>Bacteria</taxon>
        <taxon>Pseudomonadati</taxon>
        <taxon>Pseudomonadota</taxon>
        <taxon>Alphaproteobacteria</taxon>
        <taxon>Hyphomicrobiales</taxon>
        <taxon>Nitrobacteraceae</taxon>
        <taxon>Bradyrhizobium</taxon>
    </lineage>
</organism>
<sequence>MSTTSPKARYVFGQQEYNYGNAENTKMENPIYMDSVLPVIEAVAARS</sequence>